<organism evidence="2 3">
    <name type="scientific">Brachionus calyciflorus</name>
    <dbReference type="NCBI Taxonomy" id="104777"/>
    <lineage>
        <taxon>Eukaryota</taxon>
        <taxon>Metazoa</taxon>
        <taxon>Spiralia</taxon>
        <taxon>Gnathifera</taxon>
        <taxon>Rotifera</taxon>
        <taxon>Eurotatoria</taxon>
        <taxon>Monogononta</taxon>
        <taxon>Pseudotrocha</taxon>
        <taxon>Ploima</taxon>
        <taxon>Brachionidae</taxon>
        <taxon>Brachionus</taxon>
    </lineage>
</organism>
<evidence type="ECO:0000313" key="2">
    <source>
        <dbReference type="EMBL" id="CAF1128748.1"/>
    </source>
</evidence>
<comment type="caution">
    <text evidence="2">The sequence shown here is derived from an EMBL/GenBank/DDBJ whole genome shotgun (WGS) entry which is preliminary data.</text>
</comment>
<sequence>MSRLIDIVNILEPFEFVTNEIQGETYSSLSLVVPSLFQIINDLNEYEPKNRNLKVLKQELESQLKNRFNGIFCNVEVKPCQDSNFSDFSWFISSFLDPFFRIEWLEISSICDENKKVFIEKLKQFLIIELGKIRIPSNDTQSNTQSETSSPESTNIDEDLSENHDESLF</sequence>
<keyword evidence="3" id="KW-1185">Reference proteome</keyword>
<dbReference type="OrthoDB" id="2438421at2759"/>
<dbReference type="EMBL" id="CAJNOC010009418">
    <property type="protein sequence ID" value="CAF1128748.1"/>
    <property type="molecule type" value="Genomic_DNA"/>
</dbReference>
<protein>
    <submittedName>
        <fullName evidence="2">Uncharacterized protein</fullName>
    </submittedName>
</protein>
<dbReference type="Proteomes" id="UP000663879">
    <property type="component" value="Unassembled WGS sequence"/>
</dbReference>
<proteinExistence type="predicted"/>
<gene>
    <name evidence="2" type="ORF">OXX778_LOCUS22377</name>
</gene>
<evidence type="ECO:0000256" key="1">
    <source>
        <dbReference type="SAM" id="MobiDB-lite"/>
    </source>
</evidence>
<feature type="compositionally biased region" description="Polar residues" evidence="1">
    <location>
        <begin position="138"/>
        <end position="154"/>
    </location>
</feature>
<name>A0A814R4J3_9BILA</name>
<reference evidence="2" key="1">
    <citation type="submission" date="2021-02" db="EMBL/GenBank/DDBJ databases">
        <authorList>
            <person name="Nowell W R."/>
        </authorList>
    </citation>
    <scope>NUCLEOTIDE SEQUENCE</scope>
    <source>
        <strain evidence="2">Ploen Becks lab</strain>
    </source>
</reference>
<feature type="region of interest" description="Disordered" evidence="1">
    <location>
        <begin position="138"/>
        <end position="169"/>
    </location>
</feature>
<evidence type="ECO:0000313" key="3">
    <source>
        <dbReference type="Proteomes" id="UP000663879"/>
    </source>
</evidence>
<dbReference type="AlphaFoldDB" id="A0A814R4J3"/>
<accession>A0A814R4J3</accession>
<dbReference type="SUPFAM" id="SSF53098">
    <property type="entry name" value="Ribonuclease H-like"/>
    <property type="match status" value="1"/>
</dbReference>
<dbReference type="InterPro" id="IPR012337">
    <property type="entry name" value="RNaseH-like_sf"/>
</dbReference>